<name>A0ABX8CYX9_9NOCA</name>
<keyword evidence="11" id="KW-1133">Transmembrane helix</keyword>
<evidence type="ECO:0000256" key="10">
    <source>
        <dbReference type="ARBA" id="ARBA00049295"/>
    </source>
</evidence>
<evidence type="ECO:0000256" key="1">
    <source>
        <dbReference type="ARBA" id="ARBA00001947"/>
    </source>
</evidence>
<dbReference type="PANTHER" id="PTHR21327:SF18">
    <property type="entry name" value="3,4-DIHYDROXY-2-BUTANONE 4-PHOSPHATE SYNTHASE"/>
    <property type="match status" value="1"/>
</dbReference>
<keyword evidence="6" id="KW-0547">Nucleotide-binding</keyword>
<evidence type="ECO:0000256" key="3">
    <source>
        <dbReference type="ARBA" id="ARBA00012762"/>
    </source>
</evidence>
<evidence type="ECO:0000256" key="2">
    <source>
        <dbReference type="ARBA" id="ARBA00004853"/>
    </source>
</evidence>
<comment type="cofactor">
    <cofactor evidence="1">
        <name>Zn(2+)</name>
        <dbReference type="ChEBI" id="CHEBI:29105"/>
    </cofactor>
</comment>
<dbReference type="PANTHER" id="PTHR21327">
    <property type="entry name" value="GTP CYCLOHYDROLASE II-RELATED"/>
    <property type="match status" value="1"/>
</dbReference>
<dbReference type="InterPro" id="IPR036144">
    <property type="entry name" value="RibA-like_sf"/>
</dbReference>
<evidence type="ECO:0000256" key="11">
    <source>
        <dbReference type="SAM" id="Phobius"/>
    </source>
</evidence>
<feature type="domain" description="GTP cyclohydrolase II" evidence="12">
    <location>
        <begin position="16"/>
        <end position="151"/>
    </location>
</feature>
<evidence type="ECO:0000313" key="14">
    <source>
        <dbReference type="Proteomes" id="UP000683310"/>
    </source>
</evidence>
<reference evidence="13 14" key="1">
    <citation type="submission" date="2021-04" db="EMBL/GenBank/DDBJ databases">
        <title>Nocardia tengchongensis.</title>
        <authorList>
            <person name="Zhuang k."/>
            <person name="Ran Y."/>
            <person name="Li W."/>
        </authorList>
    </citation>
    <scope>NUCLEOTIDE SEQUENCE [LARGE SCALE GENOMIC DNA]</scope>
    <source>
        <strain evidence="13 14">CFH S0057</strain>
    </source>
</reference>
<comment type="catalytic activity">
    <reaction evidence="10">
        <text>GTP + 4 H2O = 2,5-diamino-6-hydroxy-4-(5-phosphoribosylamino)-pyrimidine + formate + 2 phosphate + 3 H(+)</text>
        <dbReference type="Rhea" id="RHEA:23704"/>
        <dbReference type="ChEBI" id="CHEBI:15377"/>
        <dbReference type="ChEBI" id="CHEBI:15378"/>
        <dbReference type="ChEBI" id="CHEBI:15740"/>
        <dbReference type="ChEBI" id="CHEBI:37565"/>
        <dbReference type="ChEBI" id="CHEBI:43474"/>
        <dbReference type="ChEBI" id="CHEBI:58614"/>
        <dbReference type="EC" id="3.5.4.25"/>
    </reaction>
</comment>
<dbReference type="SUPFAM" id="SSF142695">
    <property type="entry name" value="RibA-like"/>
    <property type="match status" value="1"/>
</dbReference>
<evidence type="ECO:0000259" key="12">
    <source>
        <dbReference type="Pfam" id="PF00925"/>
    </source>
</evidence>
<evidence type="ECO:0000256" key="8">
    <source>
        <dbReference type="ARBA" id="ARBA00022833"/>
    </source>
</evidence>
<dbReference type="InterPro" id="IPR032677">
    <property type="entry name" value="GTP_cyclohydro_II"/>
</dbReference>
<protein>
    <recommendedName>
        <fullName evidence="3">GTP cyclohydrolase II</fullName>
        <ecNumber evidence="3">3.5.4.25</ecNumber>
    </recommendedName>
</protein>
<evidence type="ECO:0000256" key="9">
    <source>
        <dbReference type="ARBA" id="ARBA00023134"/>
    </source>
</evidence>
<dbReference type="EC" id="3.5.4.25" evidence="3"/>
<dbReference type="Gene3D" id="3.40.50.10990">
    <property type="entry name" value="GTP cyclohydrolase II"/>
    <property type="match status" value="1"/>
</dbReference>
<keyword evidence="5" id="KW-0479">Metal-binding</keyword>
<proteinExistence type="predicted"/>
<dbReference type="EMBL" id="CP074371">
    <property type="protein sequence ID" value="QVI25084.1"/>
    <property type="molecule type" value="Genomic_DNA"/>
</dbReference>
<keyword evidence="8" id="KW-0862">Zinc</keyword>
<evidence type="ECO:0000256" key="7">
    <source>
        <dbReference type="ARBA" id="ARBA00022801"/>
    </source>
</evidence>
<evidence type="ECO:0000256" key="6">
    <source>
        <dbReference type="ARBA" id="ARBA00022741"/>
    </source>
</evidence>
<organism evidence="13 14">
    <name type="scientific">Nocardia tengchongensis</name>
    <dbReference type="NCBI Taxonomy" id="2055889"/>
    <lineage>
        <taxon>Bacteria</taxon>
        <taxon>Bacillati</taxon>
        <taxon>Actinomycetota</taxon>
        <taxon>Actinomycetes</taxon>
        <taxon>Mycobacteriales</taxon>
        <taxon>Nocardiaceae</taxon>
        <taxon>Nocardia</taxon>
    </lineage>
</organism>
<keyword evidence="9" id="KW-0342">GTP-binding</keyword>
<keyword evidence="14" id="KW-1185">Reference proteome</keyword>
<sequence length="256" mass="28714">MRVRVHSIPGRDGGHALIFGDIERVTAPLVRIHSRCLYGDALQSDDCDCGPELDQAMDMIQRADAGVLLYLEQEGRGAGLEVKAEGLRVAQNEGHDTYSAYVALGHQPDYREFDTATRFLAENLGLRSVRLLTNNQDKVDALQIGDIAVTRVPLITEPRSRRAREYMEVKRTHRGHLLPPMSFHRIGRLADPVFLTLAVTVTAAAIYWAPRPLAVAAFILMVAIVQAWHPARTSVRLRLRAWRRKLTQRPQATPSR</sequence>
<dbReference type="InterPro" id="IPR000926">
    <property type="entry name" value="RibA"/>
</dbReference>
<keyword evidence="11" id="KW-0472">Membrane</keyword>
<keyword evidence="7" id="KW-0378">Hydrolase</keyword>
<dbReference type="Pfam" id="PF00925">
    <property type="entry name" value="GTP_cyclohydro2"/>
    <property type="match status" value="1"/>
</dbReference>
<accession>A0ABX8CYX9</accession>
<gene>
    <name evidence="13" type="ORF">KHQ06_23435</name>
</gene>
<evidence type="ECO:0000256" key="5">
    <source>
        <dbReference type="ARBA" id="ARBA00022723"/>
    </source>
</evidence>
<comment type="pathway">
    <text evidence="2">Cofactor biosynthesis; riboflavin biosynthesis; 5-amino-6-(D-ribitylamino)uracil from GTP: step 1/4.</text>
</comment>
<keyword evidence="11" id="KW-0812">Transmembrane</keyword>
<evidence type="ECO:0000313" key="13">
    <source>
        <dbReference type="EMBL" id="QVI25084.1"/>
    </source>
</evidence>
<feature type="transmembrane region" description="Helical" evidence="11">
    <location>
        <begin position="189"/>
        <end position="209"/>
    </location>
</feature>
<dbReference type="Proteomes" id="UP000683310">
    <property type="component" value="Chromosome"/>
</dbReference>
<feature type="transmembrane region" description="Helical" evidence="11">
    <location>
        <begin position="215"/>
        <end position="235"/>
    </location>
</feature>
<dbReference type="NCBIfam" id="NF001591">
    <property type="entry name" value="PRK00393.1"/>
    <property type="match status" value="1"/>
</dbReference>
<evidence type="ECO:0000256" key="4">
    <source>
        <dbReference type="ARBA" id="ARBA00022619"/>
    </source>
</evidence>
<dbReference type="CDD" id="cd00641">
    <property type="entry name" value="GTP_cyclohydro2"/>
    <property type="match status" value="1"/>
</dbReference>
<keyword evidence="4" id="KW-0686">Riboflavin biosynthesis</keyword>